<gene>
    <name evidence="2" type="primary">CLMP1_6</name>
    <name evidence="2" type="ORF">CK203_106563</name>
</gene>
<name>A0A438DVA4_VITVI</name>
<comment type="caution">
    <text evidence="2">The sequence shown here is derived from an EMBL/GenBank/DDBJ whole genome shotgun (WGS) entry which is preliminary data.</text>
</comment>
<dbReference type="Proteomes" id="UP000288805">
    <property type="component" value="Unassembled WGS sequence"/>
</dbReference>
<organism evidence="2 3">
    <name type="scientific">Vitis vinifera</name>
    <name type="common">Grape</name>
    <dbReference type="NCBI Taxonomy" id="29760"/>
    <lineage>
        <taxon>Eukaryota</taxon>
        <taxon>Viridiplantae</taxon>
        <taxon>Streptophyta</taxon>
        <taxon>Embryophyta</taxon>
        <taxon>Tracheophyta</taxon>
        <taxon>Spermatophyta</taxon>
        <taxon>Magnoliopsida</taxon>
        <taxon>eudicotyledons</taxon>
        <taxon>Gunneridae</taxon>
        <taxon>Pentapetalae</taxon>
        <taxon>rosids</taxon>
        <taxon>Vitales</taxon>
        <taxon>Vitaceae</taxon>
        <taxon>Viteae</taxon>
        <taxon>Vitis</taxon>
    </lineage>
</organism>
<dbReference type="EMBL" id="QGNW01001483">
    <property type="protein sequence ID" value="RVW39436.1"/>
    <property type="molecule type" value="Genomic_DNA"/>
</dbReference>
<feature type="region of interest" description="Disordered" evidence="1">
    <location>
        <begin position="36"/>
        <end position="72"/>
    </location>
</feature>
<evidence type="ECO:0000256" key="1">
    <source>
        <dbReference type="SAM" id="MobiDB-lite"/>
    </source>
</evidence>
<evidence type="ECO:0000313" key="2">
    <source>
        <dbReference type="EMBL" id="RVW39436.1"/>
    </source>
</evidence>
<evidence type="ECO:0000313" key="3">
    <source>
        <dbReference type="Proteomes" id="UP000288805"/>
    </source>
</evidence>
<protein>
    <submittedName>
        <fullName evidence="2">Protein CLMP1</fullName>
    </submittedName>
</protein>
<sequence length="116" mass="13031">MLLCSWSCSVTLLRNSDCHIRALMHLSAVEGFGCSAESVNREEKPPENTEIERTEKEAPKEKAGVSEDPESKKVEMGDWLFGHALLFRTHVGIDPDAHIDHMSLGWSSVLTLLRRQ</sequence>
<feature type="compositionally biased region" description="Basic and acidic residues" evidence="1">
    <location>
        <begin position="39"/>
        <end position="72"/>
    </location>
</feature>
<accession>A0A438DVA4</accession>
<dbReference type="AlphaFoldDB" id="A0A438DVA4"/>
<reference evidence="2 3" key="1">
    <citation type="journal article" date="2018" name="PLoS Genet.">
        <title>Population sequencing reveals clonal diversity and ancestral inbreeding in the grapevine cultivar Chardonnay.</title>
        <authorList>
            <person name="Roach M.J."/>
            <person name="Johnson D.L."/>
            <person name="Bohlmann J."/>
            <person name="van Vuuren H.J."/>
            <person name="Jones S.J."/>
            <person name="Pretorius I.S."/>
            <person name="Schmidt S.A."/>
            <person name="Borneman A.R."/>
        </authorList>
    </citation>
    <scope>NUCLEOTIDE SEQUENCE [LARGE SCALE GENOMIC DNA]</scope>
    <source>
        <strain evidence="3">cv. Chardonnay</strain>
        <tissue evidence="2">Leaf</tissue>
    </source>
</reference>
<proteinExistence type="predicted"/>